<evidence type="ECO:0000313" key="1">
    <source>
        <dbReference type="EnsemblPlants" id="TuG1812G0400002704.01.T01.cds360850"/>
    </source>
</evidence>
<reference evidence="1" key="2">
    <citation type="submission" date="2018-03" db="EMBL/GenBank/DDBJ databases">
        <title>The Triticum urartu genome reveals the dynamic nature of wheat genome evolution.</title>
        <authorList>
            <person name="Ling H."/>
            <person name="Ma B."/>
            <person name="Shi X."/>
            <person name="Liu H."/>
            <person name="Dong L."/>
            <person name="Sun H."/>
            <person name="Cao Y."/>
            <person name="Gao Q."/>
            <person name="Zheng S."/>
            <person name="Li Y."/>
            <person name="Yu Y."/>
            <person name="Du H."/>
            <person name="Qi M."/>
            <person name="Li Y."/>
            <person name="Yu H."/>
            <person name="Cui Y."/>
            <person name="Wang N."/>
            <person name="Chen C."/>
            <person name="Wu H."/>
            <person name="Zhao Y."/>
            <person name="Zhang J."/>
            <person name="Li Y."/>
            <person name="Zhou W."/>
            <person name="Zhang B."/>
            <person name="Hu W."/>
            <person name="Eijk M."/>
            <person name="Tang J."/>
            <person name="Witsenboer H."/>
            <person name="Zhao S."/>
            <person name="Li Z."/>
            <person name="Zhang A."/>
            <person name="Wang D."/>
            <person name="Liang C."/>
        </authorList>
    </citation>
    <scope>NUCLEOTIDE SEQUENCE [LARGE SCALE GENOMIC DNA]</scope>
    <source>
        <strain evidence="1">cv. G1812</strain>
    </source>
</reference>
<dbReference type="Proteomes" id="UP000015106">
    <property type="component" value="Chromosome 4"/>
</dbReference>
<dbReference type="EnsemblPlants" id="TuG1812G0400002704.01.T01">
    <property type="protein sequence ID" value="TuG1812G0400002704.01.T01.cds360850"/>
    <property type="gene ID" value="TuG1812G0400002704.01"/>
</dbReference>
<protein>
    <submittedName>
        <fullName evidence="1">Uncharacterized protein</fullName>
    </submittedName>
</protein>
<reference evidence="1" key="3">
    <citation type="submission" date="2022-06" db="UniProtKB">
        <authorList>
            <consortium name="EnsemblPlants"/>
        </authorList>
    </citation>
    <scope>IDENTIFICATION</scope>
</reference>
<reference evidence="2" key="1">
    <citation type="journal article" date="2013" name="Nature">
        <title>Draft genome of the wheat A-genome progenitor Triticum urartu.</title>
        <authorList>
            <person name="Ling H.Q."/>
            <person name="Zhao S."/>
            <person name="Liu D."/>
            <person name="Wang J."/>
            <person name="Sun H."/>
            <person name="Zhang C."/>
            <person name="Fan H."/>
            <person name="Li D."/>
            <person name="Dong L."/>
            <person name="Tao Y."/>
            <person name="Gao C."/>
            <person name="Wu H."/>
            <person name="Li Y."/>
            <person name="Cui Y."/>
            <person name="Guo X."/>
            <person name="Zheng S."/>
            <person name="Wang B."/>
            <person name="Yu K."/>
            <person name="Liang Q."/>
            <person name="Yang W."/>
            <person name="Lou X."/>
            <person name="Chen J."/>
            <person name="Feng M."/>
            <person name="Jian J."/>
            <person name="Zhang X."/>
            <person name="Luo G."/>
            <person name="Jiang Y."/>
            <person name="Liu J."/>
            <person name="Wang Z."/>
            <person name="Sha Y."/>
            <person name="Zhang B."/>
            <person name="Wu H."/>
            <person name="Tang D."/>
            <person name="Shen Q."/>
            <person name="Xue P."/>
            <person name="Zou S."/>
            <person name="Wang X."/>
            <person name="Liu X."/>
            <person name="Wang F."/>
            <person name="Yang Y."/>
            <person name="An X."/>
            <person name="Dong Z."/>
            <person name="Zhang K."/>
            <person name="Zhang X."/>
            <person name="Luo M.C."/>
            <person name="Dvorak J."/>
            <person name="Tong Y."/>
            <person name="Wang J."/>
            <person name="Yang H."/>
            <person name="Li Z."/>
            <person name="Wang D."/>
            <person name="Zhang A."/>
            <person name="Wang J."/>
        </authorList>
    </citation>
    <scope>NUCLEOTIDE SEQUENCE</scope>
    <source>
        <strain evidence="2">cv. G1812</strain>
    </source>
</reference>
<accession>A0A8R7UAA7</accession>
<dbReference type="Gramene" id="TuG1812G0400002704.01.T01">
    <property type="protein sequence ID" value="TuG1812G0400002704.01.T01.cds360850"/>
    <property type="gene ID" value="TuG1812G0400002704.01"/>
</dbReference>
<proteinExistence type="predicted"/>
<organism evidence="1 2">
    <name type="scientific">Triticum urartu</name>
    <name type="common">Red wild einkorn</name>
    <name type="synonym">Crithodium urartu</name>
    <dbReference type="NCBI Taxonomy" id="4572"/>
    <lineage>
        <taxon>Eukaryota</taxon>
        <taxon>Viridiplantae</taxon>
        <taxon>Streptophyta</taxon>
        <taxon>Embryophyta</taxon>
        <taxon>Tracheophyta</taxon>
        <taxon>Spermatophyta</taxon>
        <taxon>Magnoliopsida</taxon>
        <taxon>Liliopsida</taxon>
        <taxon>Poales</taxon>
        <taxon>Poaceae</taxon>
        <taxon>BOP clade</taxon>
        <taxon>Pooideae</taxon>
        <taxon>Triticodae</taxon>
        <taxon>Triticeae</taxon>
        <taxon>Triticinae</taxon>
        <taxon>Triticum</taxon>
    </lineage>
</organism>
<name>A0A8R7UAA7_TRIUA</name>
<dbReference type="AlphaFoldDB" id="A0A8R7UAA7"/>
<keyword evidence="2" id="KW-1185">Reference proteome</keyword>
<evidence type="ECO:0000313" key="2">
    <source>
        <dbReference type="Proteomes" id="UP000015106"/>
    </source>
</evidence>
<sequence>MSPLWAKPYGLYTRQAGYPGSQGRYRVARRHEKSWSIRQLFGGGSLDHASCIRPPESILITNEDPSAQPEEHGP</sequence>